<feature type="chain" id="PRO_5040468057" evidence="2">
    <location>
        <begin position="20"/>
        <end position="141"/>
    </location>
</feature>
<dbReference type="Proteomes" id="UP000730481">
    <property type="component" value="Unassembled WGS sequence"/>
</dbReference>
<feature type="region of interest" description="Disordered" evidence="1">
    <location>
        <begin position="24"/>
        <end position="47"/>
    </location>
</feature>
<dbReference type="AlphaFoldDB" id="A0A9P5ABA2"/>
<keyword evidence="2" id="KW-0732">Signal</keyword>
<reference evidence="3" key="2">
    <citation type="submission" date="2020-02" db="EMBL/GenBank/DDBJ databases">
        <title>Identification and distribution of gene clusters putatively required for synthesis of sphingolipid metabolism inhibitors in phylogenetically diverse species of the filamentous fungus Fusarium.</title>
        <authorList>
            <person name="Kim H.-S."/>
            <person name="Busman M."/>
            <person name="Brown D.W."/>
            <person name="Divon H."/>
            <person name="Uhlig S."/>
            <person name="Proctor R.H."/>
        </authorList>
    </citation>
    <scope>NUCLEOTIDE SEQUENCE</scope>
    <source>
        <strain evidence="3">NRRL 25174</strain>
    </source>
</reference>
<reference evidence="3" key="1">
    <citation type="journal article" date="2017" name="Mycologia">
        <title>Fusarium algeriense, sp. nov., a novel toxigenic crown rot pathogen of durum wheat from Algeria is nested in the Fusarium burgessii species complex.</title>
        <authorList>
            <person name="Laraba I."/>
            <person name="Keddad A."/>
            <person name="Boureghda H."/>
            <person name="Abdallah N."/>
            <person name="Vaughan M.M."/>
            <person name="Proctor R.H."/>
            <person name="Busman M."/>
            <person name="O'Donnell K."/>
        </authorList>
    </citation>
    <scope>NUCLEOTIDE SEQUENCE</scope>
    <source>
        <strain evidence="3">NRRL 25174</strain>
    </source>
</reference>
<organism evidence="3 4">
    <name type="scientific">Fusarium beomiforme</name>
    <dbReference type="NCBI Taxonomy" id="44412"/>
    <lineage>
        <taxon>Eukaryota</taxon>
        <taxon>Fungi</taxon>
        <taxon>Dikarya</taxon>
        <taxon>Ascomycota</taxon>
        <taxon>Pezizomycotina</taxon>
        <taxon>Sordariomycetes</taxon>
        <taxon>Hypocreomycetidae</taxon>
        <taxon>Hypocreales</taxon>
        <taxon>Nectriaceae</taxon>
        <taxon>Fusarium</taxon>
        <taxon>Fusarium burgessii species complex</taxon>
    </lineage>
</organism>
<name>A0A9P5ABA2_9HYPO</name>
<gene>
    <name evidence="3" type="ORF">FBEOM_10574</name>
</gene>
<sequence>MLGMKSIIFSCLILGTVQAINDHSADSDDPTSLQDLSQQDYLPDQPNPVDYVVVEVLTLVKRERASNGGAKDPTGHQKLAKRQPVTKAGQDKPTNHPNLAKRLRASDAGSNRPTGRHKLAKRYRPAVNGTLEEALMRDSRA</sequence>
<feature type="compositionally biased region" description="Polar residues" evidence="1">
    <location>
        <begin position="30"/>
        <end position="40"/>
    </location>
</feature>
<dbReference type="EMBL" id="PVQB02000549">
    <property type="protein sequence ID" value="KAF4335574.1"/>
    <property type="molecule type" value="Genomic_DNA"/>
</dbReference>
<accession>A0A9P5ABA2</accession>
<protein>
    <submittedName>
        <fullName evidence="3">Uncharacterized protein</fullName>
    </submittedName>
</protein>
<feature type="signal peptide" evidence="2">
    <location>
        <begin position="1"/>
        <end position="19"/>
    </location>
</feature>
<evidence type="ECO:0000256" key="1">
    <source>
        <dbReference type="SAM" id="MobiDB-lite"/>
    </source>
</evidence>
<evidence type="ECO:0000256" key="2">
    <source>
        <dbReference type="SAM" id="SignalP"/>
    </source>
</evidence>
<keyword evidence="4" id="KW-1185">Reference proteome</keyword>
<feature type="region of interest" description="Disordered" evidence="1">
    <location>
        <begin position="63"/>
        <end position="141"/>
    </location>
</feature>
<comment type="caution">
    <text evidence="3">The sequence shown here is derived from an EMBL/GenBank/DDBJ whole genome shotgun (WGS) entry which is preliminary data.</text>
</comment>
<feature type="compositionally biased region" description="Basic residues" evidence="1">
    <location>
        <begin position="114"/>
        <end position="124"/>
    </location>
</feature>
<dbReference type="OrthoDB" id="5032795at2759"/>
<evidence type="ECO:0000313" key="4">
    <source>
        <dbReference type="Proteomes" id="UP000730481"/>
    </source>
</evidence>
<proteinExistence type="predicted"/>
<evidence type="ECO:0000313" key="3">
    <source>
        <dbReference type="EMBL" id="KAF4335574.1"/>
    </source>
</evidence>